<dbReference type="NCBIfam" id="TIGR01983">
    <property type="entry name" value="UbiG"/>
    <property type="match status" value="1"/>
</dbReference>
<evidence type="ECO:0000313" key="6">
    <source>
        <dbReference type="EMBL" id="MCP1383690.1"/>
    </source>
</evidence>
<dbReference type="Proteomes" id="UP001204772">
    <property type="component" value="Unassembled WGS sequence"/>
</dbReference>
<feature type="domain" description="Methyltransferase type 11" evidence="5">
    <location>
        <begin position="64"/>
        <end position="158"/>
    </location>
</feature>
<keyword evidence="2 6" id="KW-0808">Transferase</keyword>
<dbReference type="GO" id="GO:0061542">
    <property type="term" value="F:3-demethylubiquinol 3-O-methyltransferase activity"/>
    <property type="evidence" value="ECO:0007669"/>
    <property type="project" value="UniProtKB-EC"/>
</dbReference>
<dbReference type="EC" id="2.1.1.222" evidence="6"/>
<keyword evidence="4" id="KW-0949">S-adenosyl-L-methionine</keyword>
<dbReference type="SUPFAM" id="SSF53335">
    <property type="entry name" value="S-adenosyl-L-methionine-dependent methyltransferases"/>
    <property type="match status" value="1"/>
</dbReference>
<accession>A0ABT1FQB2</accession>
<dbReference type="PANTHER" id="PTHR43464:SF19">
    <property type="entry name" value="UBIQUINONE BIOSYNTHESIS O-METHYLTRANSFERASE, MITOCHONDRIAL"/>
    <property type="match status" value="1"/>
</dbReference>
<dbReference type="EMBL" id="JAMZEL010000005">
    <property type="protein sequence ID" value="MCP1383690.1"/>
    <property type="molecule type" value="Genomic_DNA"/>
</dbReference>
<sequence length="270" mass="30487">MNAIAEQTYNRIDNHLYNTQGDSWWQENAVLYFLKTGLNPCRFPYFLNAYTQQLKMSAVGKTALDIGCGGGILAEEFAAAGFKVTGIDPSEASLETAKNHANYSGLDIEYQTGTGENLSFPDNSFDVVYCCDVLEHVRDLPKCMSEIARVLKPGGVFFYDTINRTFQSKLIAIKIMQEWQWTAFMPPNLHVYDMFIKPKELDALMKSNGLQPKDVKGMSPGVNPFEIISLCRQRIKGEITYGEMGRRIRFKESNDLSMSYMGFAIKNSIN</sequence>
<dbReference type="EC" id="2.1.1.64" evidence="6"/>
<dbReference type="InterPro" id="IPR013216">
    <property type="entry name" value="Methyltransf_11"/>
</dbReference>
<dbReference type="CDD" id="cd02440">
    <property type="entry name" value="AdoMet_MTases"/>
    <property type="match status" value="1"/>
</dbReference>
<dbReference type="GO" id="GO:0032259">
    <property type="term" value="P:methylation"/>
    <property type="evidence" value="ECO:0007669"/>
    <property type="project" value="UniProtKB-KW"/>
</dbReference>
<reference evidence="6 7" key="1">
    <citation type="submission" date="2022-06" db="EMBL/GenBank/DDBJ databases">
        <title>Runella sp. S5 genome sequencing.</title>
        <authorList>
            <person name="Park S."/>
        </authorList>
    </citation>
    <scope>NUCLEOTIDE SEQUENCE [LARGE SCALE GENOMIC DNA]</scope>
    <source>
        <strain evidence="6 7">S5</strain>
    </source>
</reference>
<evidence type="ECO:0000256" key="1">
    <source>
        <dbReference type="ARBA" id="ARBA00022603"/>
    </source>
</evidence>
<evidence type="ECO:0000256" key="3">
    <source>
        <dbReference type="ARBA" id="ARBA00022688"/>
    </source>
</evidence>
<dbReference type="InterPro" id="IPR029063">
    <property type="entry name" value="SAM-dependent_MTases_sf"/>
</dbReference>
<comment type="caution">
    <text evidence="6">The sequence shown here is derived from an EMBL/GenBank/DDBJ whole genome shotgun (WGS) entry which is preliminary data.</text>
</comment>
<keyword evidence="3" id="KW-0831">Ubiquinone biosynthesis</keyword>
<organism evidence="6 7">
    <name type="scientific">Runella salmonicolor</name>
    <dbReference type="NCBI Taxonomy" id="2950278"/>
    <lineage>
        <taxon>Bacteria</taxon>
        <taxon>Pseudomonadati</taxon>
        <taxon>Bacteroidota</taxon>
        <taxon>Cytophagia</taxon>
        <taxon>Cytophagales</taxon>
        <taxon>Spirosomataceae</taxon>
        <taxon>Runella</taxon>
    </lineage>
</organism>
<evidence type="ECO:0000259" key="5">
    <source>
        <dbReference type="Pfam" id="PF08241"/>
    </source>
</evidence>
<evidence type="ECO:0000256" key="4">
    <source>
        <dbReference type="ARBA" id="ARBA00022691"/>
    </source>
</evidence>
<keyword evidence="7" id="KW-1185">Reference proteome</keyword>
<gene>
    <name evidence="6" type="primary">ubiG</name>
    <name evidence="6" type="ORF">NCI00_14685</name>
</gene>
<dbReference type="Gene3D" id="3.40.50.150">
    <property type="entry name" value="Vaccinia Virus protein VP39"/>
    <property type="match status" value="1"/>
</dbReference>
<protein>
    <submittedName>
        <fullName evidence="6">Bifunctional 2-polyprenyl-6-hydroxyphenol methylase/3-demethylubiquinol 3-O-methyltransferase UbiG</fullName>
        <ecNumber evidence="6">2.1.1.222</ecNumber>
        <ecNumber evidence="6">2.1.1.64</ecNumber>
    </submittedName>
</protein>
<dbReference type="InterPro" id="IPR010233">
    <property type="entry name" value="UbiG_MeTrfase"/>
</dbReference>
<name>A0ABT1FQB2_9BACT</name>
<proteinExistence type="predicted"/>
<dbReference type="PANTHER" id="PTHR43464">
    <property type="entry name" value="METHYLTRANSFERASE"/>
    <property type="match status" value="1"/>
</dbReference>
<evidence type="ECO:0000313" key="7">
    <source>
        <dbReference type="Proteomes" id="UP001204772"/>
    </source>
</evidence>
<dbReference type="Pfam" id="PF08241">
    <property type="entry name" value="Methyltransf_11"/>
    <property type="match status" value="1"/>
</dbReference>
<dbReference type="RefSeq" id="WP_253528736.1">
    <property type="nucleotide sequence ID" value="NZ_JAMZEL010000005.1"/>
</dbReference>
<dbReference type="GO" id="GO:0102208">
    <property type="term" value="F:2-polyprenyl-6-hydroxyphenol methylase activity"/>
    <property type="evidence" value="ECO:0007669"/>
    <property type="project" value="UniProtKB-EC"/>
</dbReference>
<keyword evidence="1 6" id="KW-0489">Methyltransferase</keyword>
<evidence type="ECO:0000256" key="2">
    <source>
        <dbReference type="ARBA" id="ARBA00022679"/>
    </source>
</evidence>